<accession>A0A2I0AFG1</accession>
<comment type="function">
    <text evidence="3">Plays a central role in 2-thiolation of mcm(5)S(2)U at tRNA wobble positions of tRNA(Lys), tRNA(Glu) and tRNA(Gln). May act by forming a heterodimer with NCS6/CTU1 that ligates sulfur from thiocarboxylated URM1 onto the uridine of tRNAs at wobble position.</text>
</comment>
<dbReference type="SUPFAM" id="SSF52402">
    <property type="entry name" value="Adenine nucleotide alpha hydrolases-like"/>
    <property type="match status" value="1"/>
</dbReference>
<comment type="pathway">
    <text evidence="3">tRNA modification; 5-methoxycarbonylmethyl-2-thiouridine-tRNA biosynthesis.</text>
</comment>
<evidence type="ECO:0000313" key="5">
    <source>
        <dbReference type="Proteomes" id="UP000236161"/>
    </source>
</evidence>
<name>A0A2I0AFG1_9ASPA</name>
<evidence type="ECO:0000256" key="2">
    <source>
        <dbReference type="ARBA" id="ARBA00022694"/>
    </source>
</evidence>
<dbReference type="InterPro" id="IPR019407">
    <property type="entry name" value="CTU2"/>
</dbReference>
<dbReference type="PANTHER" id="PTHR20882">
    <property type="entry name" value="CYTOPLASMIC TRNA 2-THIOLATION PROTEIN 2"/>
    <property type="match status" value="1"/>
</dbReference>
<sequence length="462" mass="51149">MASCGGGGGDCRLSCHRTDEEESTPRLALASAEEGTRENLGSFSIGDRGLCSKCGLEKPVWNSLCLNCFRSSLYGKFKLAVTSNAMISPADKVLVAFSGGSASRVALQFIHEMQCKLLKNWDASKSQGLAVFGVGVTLIDESIFSMSPSIDMAKAFEEISKIVSELTPRKELHIAPIESICSENFDSGRRRLSDLLDSISDPTGKEDFIHCLRMLLLQKIALDNKYTKLLLGSCTSKMARLIISSTVKGQGYSLPADLQYVDSRWQVPIVLPLRDCLAHELSMICHFDGLKTVPLFNQPSVGINGLVSSFIARLQDENPSRERTIVRTADKLKPFSFNKFTEDGYYDSLPAVARSKFQTLNHMESDSEILCPICRSPLSSSDWKNVLGLQANHHAKAETFVSQCCQSCRFQILPKERGSLEHFYSFLPSSMTDMTTEKTGASRRWLREQIEEFLISGDENGT</sequence>
<evidence type="ECO:0000256" key="3">
    <source>
        <dbReference type="HAMAP-Rule" id="MF_03054"/>
    </source>
</evidence>
<evidence type="ECO:0000256" key="1">
    <source>
        <dbReference type="ARBA" id="ARBA00022490"/>
    </source>
</evidence>
<dbReference type="Proteomes" id="UP000236161">
    <property type="component" value="Unassembled WGS sequence"/>
</dbReference>
<comment type="similarity">
    <text evidence="3">Belongs to the CTU2/NCS2 family.</text>
</comment>
<keyword evidence="2 3" id="KW-0819">tRNA processing</keyword>
<reference evidence="4 5" key="1">
    <citation type="journal article" date="2017" name="Nature">
        <title>The Apostasia genome and the evolution of orchids.</title>
        <authorList>
            <person name="Zhang G.Q."/>
            <person name="Liu K.W."/>
            <person name="Li Z."/>
            <person name="Lohaus R."/>
            <person name="Hsiao Y.Y."/>
            <person name="Niu S.C."/>
            <person name="Wang J.Y."/>
            <person name="Lin Y.C."/>
            <person name="Xu Q."/>
            <person name="Chen L.J."/>
            <person name="Yoshida K."/>
            <person name="Fujiwara S."/>
            <person name="Wang Z.W."/>
            <person name="Zhang Y.Q."/>
            <person name="Mitsuda N."/>
            <person name="Wang M."/>
            <person name="Liu G.H."/>
            <person name="Pecoraro L."/>
            <person name="Huang H.X."/>
            <person name="Xiao X.J."/>
            <person name="Lin M."/>
            <person name="Wu X.Y."/>
            <person name="Wu W.L."/>
            <person name="Chen Y.Y."/>
            <person name="Chang S.B."/>
            <person name="Sakamoto S."/>
            <person name="Ohme-Takagi M."/>
            <person name="Yagi M."/>
            <person name="Zeng S.J."/>
            <person name="Shen C.Y."/>
            <person name="Yeh C.M."/>
            <person name="Luo Y.B."/>
            <person name="Tsai W.C."/>
            <person name="Van de Peer Y."/>
            <person name="Liu Z.J."/>
        </authorList>
    </citation>
    <scope>NUCLEOTIDE SEQUENCE [LARGE SCALE GENOMIC DNA]</scope>
    <source>
        <strain evidence="5">cv. Shenzhen</strain>
        <tissue evidence="4">Stem</tissue>
    </source>
</reference>
<dbReference type="STRING" id="1088818.A0A2I0AFG1"/>
<dbReference type="HAMAP" id="MF_03054">
    <property type="entry name" value="CTU2"/>
    <property type="match status" value="1"/>
</dbReference>
<dbReference type="GO" id="GO:0002143">
    <property type="term" value="P:tRNA wobble position uridine thiolation"/>
    <property type="evidence" value="ECO:0007669"/>
    <property type="project" value="TreeGrafter"/>
</dbReference>
<dbReference type="EMBL" id="KZ451982">
    <property type="protein sequence ID" value="PKA54294.1"/>
    <property type="molecule type" value="Genomic_DNA"/>
</dbReference>
<dbReference type="Gene3D" id="3.40.50.620">
    <property type="entry name" value="HUPs"/>
    <property type="match status" value="1"/>
</dbReference>
<organism evidence="4 5">
    <name type="scientific">Apostasia shenzhenica</name>
    <dbReference type="NCBI Taxonomy" id="1088818"/>
    <lineage>
        <taxon>Eukaryota</taxon>
        <taxon>Viridiplantae</taxon>
        <taxon>Streptophyta</taxon>
        <taxon>Embryophyta</taxon>
        <taxon>Tracheophyta</taxon>
        <taxon>Spermatophyta</taxon>
        <taxon>Magnoliopsida</taxon>
        <taxon>Liliopsida</taxon>
        <taxon>Asparagales</taxon>
        <taxon>Orchidaceae</taxon>
        <taxon>Apostasioideae</taxon>
        <taxon>Apostasia</taxon>
    </lineage>
</organism>
<dbReference type="InterPro" id="IPR014729">
    <property type="entry name" value="Rossmann-like_a/b/a_fold"/>
</dbReference>
<dbReference type="GO" id="GO:0000049">
    <property type="term" value="F:tRNA binding"/>
    <property type="evidence" value="ECO:0007669"/>
    <property type="project" value="InterPro"/>
</dbReference>
<keyword evidence="5" id="KW-1185">Reference proteome</keyword>
<dbReference type="UniPathway" id="UPA00988"/>
<evidence type="ECO:0000313" key="4">
    <source>
        <dbReference type="EMBL" id="PKA54294.1"/>
    </source>
</evidence>
<proteinExistence type="inferred from homology"/>
<dbReference type="GO" id="GO:0016779">
    <property type="term" value="F:nucleotidyltransferase activity"/>
    <property type="evidence" value="ECO:0007669"/>
    <property type="project" value="UniProtKB-UniRule"/>
</dbReference>
<comment type="subcellular location">
    <subcellularLocation>
        <location evidence="3">Cytoplasm</location>
    </subcellularLocation>
</comment>
<dbReference type="OrthoDB" id="25129at2759"/>
<dbReference type="PANTHER" id="PTHR20882:SF14">
    <property type="entry name" value="CYTOPLASMIC TRNA 2-THIOLATION PROTEIN 2"/>
    <property type="match status" value="1"/>
</dbReference>
<dbReference type="GO" id="GO:0005829">
    <property type="term" value="C:cytosol"/>
    <property type="evidence" value="ECO:0007669"/>
    <property type="project" value="TreeGrafter"/>
</dbReference>
<dbReference type="Pfam" id="PF10288">
    <property type="entry name" value="CTU2"/>
    <property type="match status" value="1"/>
</dbReference>
<protein>
    <recommendedName>
        <fullName evidence="3">Cytoplasmic tRNA 2-thiolation protein 2</fullName>
    </recommendedName>
</protein>
<gene>
    <name evidence="4" type="primary">CTU2</name>
    <name evidence="4" type="ORF">AXF42_Ash000127</name>
</gene>
<dbReference type="GO" id="GO:0032447">
    <property type="term" value="P:protein urmylation"/>
    <property type="evidence" value="ECO:0007669"/>
    <property type="project" value="UniProtKB-UniRule"/>
</dbReference>
<dbReference type="GO" id="GO:0016783">
    <property type="term" value="F:sulfurtransferase activity"/>
    <property type="evidence" value="ECO:0007669"/>
    <property type="project" value="TreeGrafter"/>
</dbReference>
<dbReference type="AlphaFoldDB" id="A0A2I0AFG1"/>
<keyword evidence="1 3" id="KW-0963">Cytoplasm</keyword>